<feature type="signal peptide" evidence="1">
    <location>
        <begin position="1"/>
        <end position="24"/>
    </location>
</feature>
<dbReference type="Proteomes" id="UP001216674">
    <property type="component" value="Unassembled WGS sequence"/>
</dbReference>
<feature type="chain" id="PRO_5047256034" evidence="1">
    <location>
        <begin position="25"/>
        <end position="209"/>
    </location>
</feature>
<dbReference type="RefSeq" id="WP_276266558.1">
    <property type="nucleotide sequence ID" value="NZ_JARJLM010000393.1"/>
</dbReference>
<reference evidence="2 3" key="1">
    <citation type="submission" date="2023-03" db="EMBL/GenBank/DDBJ databases">
        <title>Draft assemblies of triclosan tolerant bacteria isolated from returned activated sludge.</title>
        <authorList>
            <person name="Van Hamelsveld S."/>
        </authorList>
    </citation>
    <scope>NUCLEOTIDE SEQUENCE [LARGE SCALE GENOMIC DNA]</scope>
    <source>
        <strain evidence="2 3">GW210010_S58</strain>
    </source>
</reference>
<proteinExistence type="predicted"/>
<dbReference type="EMBL" id="JARJLM010000393">
    <property type="protein sequence ID" value="MDF3835905.1"/>
    <property type="molecule type" value="Genomic_DNA"/>
</dbReference>
<evidence type="ECO:0000313" key="3">
    <source>
        <dbReference type="Proteomes" id="UP001216674"/>
    </source>
</evidence>
<name>A0ABT6ATF1_9BURK</name>
<evidence type="ECO:0000313" key="2">
    <source>
        <dbReference type="EMBL" id="MDF3835905.1"/>
    </source>
</evidence>
<sequence>MRVSLSTFTFAFLLLFSAIPGTVAASGTPASPPQNTEKWKATEKLWANKQIGKYYWVHPTTGSNTTTFLQTAETLSPKRKPSFEVTKIERVKVVRVDTDGIERGNTAYWLYVQFDDSVVAMVPAFQVQRASASARPTDLFNNFTSVDPKVAARKEGVSIGMTREQALRSSWGKPRAVNSTHTAQGTREQWVYDGGYLYFKNGTLESVQN</sequence>
<gene>
    <name evidence="2" type="ORF">P3W85_23570</name>
</gene>
<comment type="caution">
    <text evidence="2">The sequence shown here is derived from an EMBL/GenBank/DDBJ whole genome shotgun (WGS) entry which is preliminary data.</text>
</comment>
<protein>
    <submittedName>
        <fullName evidence="2">Uncharacterized protein</fullName>
    </submittedName>
</protein>
<accession>A0ABT6ATF1</accession>
<evidence type="ECO:0000256" key="1">
    <source>
        <dbReference type="SAM" id="SignalP"/>
    </source>
</evidence>
<keyword evidence="3" id="KW-1185">Reference proteome</keyword>
<keyword evidence="1" id="KW-0732">Signal</keyword>
<organism evidence="2 3">
    <name type="scientific">Cupriavidus basilensis</name>
    <dbReference type="NCBI Taxonomy" id="68895"/>
    <lineage>
        <taxon>Bacteria</taxon>
        <taxon>Pseudomonadati</taxon>
        <taxon>Pseudomonadota</taxon>
        <taxon>Betaproteobacteria</taxon>
        <taxon>Burkholderiales</taxon>
        <taxon>Burkholderiaceae</taxon>
        <taxon>Cupriavidus</taxon>
    </lineage>
</organism>